<evidence type="ECO:0000313" key="2">
    <source>
        <dbReference type="Proteomes" id="UP001500683"/>
    </source>
</evidence>
<evidence type="ECO:0000313" key="1">
    <source>
        <dbReference type="EMBL" id="GAA4082755.1"/>
    </source>
</evidence>
<gene>
    <name evidence="1" type="ORF">GCM10022214_47540</name>
</gene>
<reference evidence="2" key="1">
    <citation type="journal article" date="2019" name="Int. J. Syst. Evol. Microbiol.">
        <title>The Global Catalogue of Microorganisms (GCM) 10K type strain sequencing project: providing services to taxonomists for standard genome sequencing and annotation.</title>
        <authorList>
            <consortium name="The Broad Institute Genomics Platform"/>
            <consortium name="The Broad Institute Genome Sequencing Center for Infectious Disease"/>
            <person name="Wu L."/>
            <person name="Ma J."/>
        </authorList>
    </citation>
    <scope>NUCLEOTIDE SEQUENCE [LARGE SCALE GENOMIC DNA]</scope>
    <source>
        <strain evidence="2">JCM 16702</strain>
    </source>
</reference>
<dbReference type="Proteomes" id="UP001500683">
    <property type="component" value="Unassembled WGS sequence"/>
</dbReference>
<dbReference type="EMBL" id="BAAAZG010000035">
    <property type="protein sequence ID" value="GAA4082755.1"/>
    <property type="molecule type" value="Genomic_DNA"/>
</dbReference>
<comment type="caution">
    <text evidence="1">The sequence shown here is derived from an EMBL/GenBank/DDBJ whole genome shotgun (WGS) entry which is preliminary data.</text>
</comment>
<keyword evidence="2" id="KW-1185">Reference proteome</keyword>
<organism evidence="1 2">
    <name type="scientific">Actinomadura miaoliensis</name>
    <dbReference type="NCBI Taxonomy" id="430685"/>
    <lineage>
        <taxon>Bacteria</taxon>
        <taxon>Bacillati</taxon>
        <taxon>Actinomycetota</taxon>
        <taxon>Actinomycetes</taxon>
        <taxon>Streptosporangiales</taxon>
        <taxon>Thermomonosporaceae</taxon>
        <taxon>Actinomadura</taxon>
    </lineage>
</organism>
<sequence length="1043" mass="111396">MQAIAPPTGDHNPHGYTTSEVLRALRGIDGTRRLSFRYELLDATNVKIGDLDNVIEASVSQNWLADIKRTARFRLRADGKIDFLSNRIKPWVRLHMPRKQVQLPFTINPSWRNRVNGPDGEQVTVDNSGASGDPLGSVTGTVLYDGSWSADGQRSARLGSVDGTSEAAFTFPAGTRTVWALRAYLFVPSGTRLALTPYQMEGGPAGDIVIDDIDHEYRLGSVDITTIRGQLLDRPVRLEIATDGYTAIYRLYWTDPYNPPTSTQTSAQTGVQAVGGADFTATEPSTTWDPIQTITVTGKGRPGRVGPAPQPILARWSGRGLTPGTTITTSTAGDGDTPFTLASTGFTVAEGGPRPPRIQMTQQPSATAQLIWRAAVFGQHDQYAVRMYCNLTAYPSAGAPLLQAYGSADSQLRWRLDLTSTGLLRLRDAGNTIIATAATSLPVAVNLRVEVVVDGTAATVTVHNGDQTGPPMVQLSGTVGATADAIRYGNPQTAPTWPTLYLYDLAISDRAEPIGPTIAPVNLVNTADGGAVGAAVTPTNSGGGSGNVWNTVITGGSGSLTYSGEQARGTLSYKITGDAASDVLLGWEQALGTQTEEWGRVELYLPSVPSGNWTLVWLRNATSQVMQIRLNPTGRLELLNTTGAVIAASAAVVAIGRWVRIEWHCIARASGGTATVSLYNDVDAVTPTETIGSSNAALADGITRRHFGRAAGAGPGIAYLDNIAVSIAGPVGPSSPIAARPAIDSITYGTPGPTHELAPEATSFVEWPQGVFLLSTPTREADASDVVTRDVEGYDQLQVYSDDLVVDRYTVAAGTAYTTAVSTLLGSIAKRITPSAATLPTAREWEPGTSKLKIINELLSAINYESLSFDEDGVAVVEPYVSPAERHAEYTYADDAVSVMTPEVSQEFDLFNIPNRWVLVVSDPDRPPLTAVYTNNDPASPTSTLRRQRIITDFRTEEDAADQAALNAKAARLAFEASQVYEAIEFTTWIMPIHSGNDVYKIVYGPLAVNATYAEQSWEMPLKAGSQMKHRARRVVSISDGGA</sequence>
<proteinExistence type="predicted"/>
<protein>
    <recommendedName>
        <fullName evidence="3">LamG domain-containing protein</fullName>
    </recommendedName>
</protein>
<evidence type="ECO:0008006" key="3">
    <source>
        <dbReference type="Google" id="ProtNLM"/>
    </source>
</evidence>
<name>A0ABP7W8X6_9ACTN</name>
<accession>A0ABP7W8X6</accession>
<dbReference type="RefSeq" id="WP_344951464.1">
    <property type="nucleotide sequence ID" value="NZ_BAAAZG010000035.1"/>
</dbReference>